<feature type="region of interest" description="Disordered" evidence="1">
    <location>
        <begin position="59"/>
        <end position="122"/>
    </location>
</feature>
<proteinExistence type="predicted"/>
<accession>W9QWC7</accession>
<keyword evidence="3" id="KW-1185">Reference proteome</keyword>
<evidence type="ECO:0000313" key="3">
    <source>
        <dbReference type="Proteomes" id="UP000030645"/>
    </source>
</evidence>
<dbReference type="Proteomes" id="UP000030645">
    <property type="component" value="Unassembled WGS sequence"/>
</dbReference>
<feature type="compositionally biased region" description="Basic and acidic residues" evidence="1">
    <location>
        <begin position="76"/>
        <end position="122"/>
    </location>
</feature>
<dbReference type="EMBL" id="KE343883">
    <property type="protein sequence ID" value="EXB44893.1"/>
    <property type="molecule type" value="Genomic_DNA"/>
</dbReference>
<organism evidence="2 3">
    <name type="scientific">Morus notabilis</name>
    <dbReference type="NCBI Taxonomy" id="981085"/>
    <lineage>
        <taxon>Eukaryota</taxon>
        <taxon>Viridiplantae</taxon>
        <taxon>Streptophyta</taxon>
        <taxon>Embryophyta</taxon>
        <taxon>Tracheophyta</taxon>
        <taxon>Spermatophyta</taxon>
        <taxon>Magnoliopsida</taxon>
        <taxon>eudicotyledons</taxon>
        <taxon>Gunneridae</taxon>
        <taxon>Pentapetalae</taxon>
        <taxon>rosids</taxon>
        <taxon>fabids</taxon>
        <taxon>Rosales</taxon>
        <taxon>Moraceae</taxon>
        <taxon>Moreae</taxon>
        <taxon>Morus</taxon>
    </lineage>
</organism>
<reference evidence="3" key="1">
    <citation type="submission" date="2013-01" db="EMBL/GenBank/DDBJ databases">
        <title>Draft Genome Sequence of a Mulberry Tree, Morus notabilis C.K. Schneid.</title>
        <authorList>
            <person name="He N."/>
            <person name="Zhao S."/>
        </authorList>
    </citation>
    <scope>NUCLEOTIDE SEQUENCE</scope>
</reference>
<evidence type="ECO:0000313" key="2">
    <source>
        <dbReference type="EMBL" id="EXB44893.1"/>
    </source>
</evidence>
<protein>
    <submittedName>
        <fullName evidence="2">Uncharacterized protein</fullName>
    </submittedName>
</protein>
<name>W9QWC7_9ROSA</name>
<sequence length="122" mass="12401">MRGLIEYFQKRASVDDAAELDDGLAGATGLEGGIGHGRELGEDGKRALIGAVAVGLGDLSSPGGGEAAGGPVAAGEGKKREGSGREKEREGKREKRAGGGGDGKMRHIERDFVGEKENVGGK</sequence>
<gene>
    <name evidence="2" type="ORF">L484_026476</name>
</gene>
<dbReference type="AlphaFoldDB" id="W9QWC7"/>
<evidence type="ECO:0000256" key="1">
    <source>
        <dbReference type="SAM" id="MobiDB-lite"/>
    </source>
</evidence>